<evidence type="ECO:0000256" key="3">
    <source>
        <dbReference type="ARBA" id="ARBA00022989"/>
    </source>
</evidence>
<comment type="subcellular location">
    <subcellularLocation>
        <location evidence="1">Membrane</location>
        <topology evidence="1">Multi-pass membrane protein</topology>
    </subcellularLocation>
</comment>
<dbReference type="GO" id="GO:0016020">
    <property type="term" value="C:membrane"/>
    <property type="evidence" value="ECO:0007669"/>
    <property type="project" value="UniProtKB-SubCell"/>
</dbReference>
<evidence type="ECO:0000256" key="2">
    <source>
        <dbReference type="ARBA" id="ARBA00022692"/>
    </source>
</evidence>
<feature type="compositionally biased region" description="Basic and acidic residues" evidence="5">
    <location>
        <begin position="323"/>
        <end position="347"/>
    </location>
</feature>
<name>A0AAP0HEU3_9MAGN</name>
<feature type="region of interest" description="Disordered" evidence="5">
    <location>
        <begin position="1"/>
        <end position="46"/>
    </location>
</feature>
<evidence type="ECO:0000313" key="8">
    <source>
        <dbReference type="Proteomes" id="UP001417504"/>
    </source>
</evidence>
<dbReference type="InterPro" id="IPR020966">
    <property type="entry name" value="ALMT"/>
</dbReference>
<sequence length="357" mass="40347">MKLSRRSDYRAESTEQLTDSGVDRVDDRTTKQTDGRVDRIKPPSSPAGRFTQILSVGIRGSALGPLKVCLQVYEYLHGVMSAFDPELFFELRSSVLRCDVTGKILMKCFLPGMLDLKLRLNDKIGLEKESRLKSRPTKSGKTIELDDVTFHQCVDLTRFNSEKTVVEHGLGHLPFTEKQVVTPTGIIFRTRSLAPEEIEGHGSLVKSMCPGKIALKIPFSDSANFASWEPGHGGFKFRHPWTQYLAIGTLTRQCACRIEALNSYINSPNKVIRQQFASHYRGERQRVGFPSRDRFTGNDGSRGRDRFNGRNGELNQYRPPTVRAEKWKHDMFDEANRSPTPKNEDDQIAKIEALLAS</sequence>
<organism evidence="7 8">
    <name type="scientific">Stephania japonica</name>
    <dbReference type="NCBI Taxonomy" id="461633"/>
    <lineage>
        <taxon>Eukaryota</taxon>
        <taxon>Viridiplantae</taxon>
        <taxon>Streptophyta</taxon>
        <taxon>Embryophyta</taxon>
        <taxon>Tracheophyta</taxon>
        <taxon>Spermatophyta</taxon>
        <taxon>Magnoliopsida</taxon>
        <taxon>Ranunculales</taxon>
        <taxon>Menispermaceae</taxon>
        <taxon>Menispermoideae</taxon>
        <taxon>Cissampelideae</taxon>
        <taxon>Stephania</taxon>
    </lineage>
</organism>
<dbReference type="GO" id="GO:0015743">
    <property type="term" value="P:malate transport"/>
    <property type="evidence" value="ECO:0007669"/>
    <property type="project" value="InterPro"/>
</dbReference>
<dbReference type="PANTHER" id="PTHR36364">
    <property type="entry name" value="OS03G0203000 PROTEIN"/>
    <property type="match status" value="1"/>
</dbReference>
<evidence type="ECO:0000256" key="5">
    <source>
        <dbReference type="SAM" id="MobiDB-lite"/>
    </source>
</evidence>
<keyword evidence="8" id="KW-1185">Reference proteome</keyword>
<dbReference type="Proteomes" id="UP001417504">
    <property type="component" value="Unassembled WGS sequence"/>
</dbReference>
<dbReference type="SUPFAM" id="SSF49447">
    <property type="entry name" value="Second domain of Mu2 adaptin subunit (ap50) of ap2 adaptor"/>
    <property type="match status" value="1"/>
</dbReference>
<feature type="compositionally biased region" description="Basic and acidic residues" evidence="5">
    <location>
        <begin position="21"/>
        <end position="41"/>
    </location>
</feature>
<dbReference type="InterPro" id="IPR028565">
    <property type="entry name" value="MHD"/>
</dbReference>
<dbReference type="Gene3D" id="2.60.40.1170">
    <property type="entry name" value="Mu homology domain, subdomain B"/>
    <property type="match status" value="1"/>
</dbReference>
<gene>
    <name evidence="7" type="ORF">Sjap_026194</name>
</gene>
<dbReference type="Pfam" id="PF00928">
    <property type="entry name" value="Adap_comp_sub"/>
    <property type="match status" value="1"/>
</dbReference>
<dbReference type="EMBL" id="JBBNAE010000011">
    <property type="protein sequence ID" value="KAK9085783.1"/>
    <property type="molecule type" value="Genomic_DNA"/>
</dbReference>
<accession>A0AAP0HEU3</accession>
<dbReference type="AlphaFoldDB" id="A0AAP0HEU3"/>
<comment type="caution">
    <text evidence="7">The sequence shown here is derived from an EMBL/GenBank/DDBJ whole genome shotgun (WGS) entry which is preliminary data.</text>
</comment>
<evidence type="ECO:0000256" key="1">
    <source>
        <dbReference type="ARBA" id="ARBA00004141"/>
    </source>
</evidence>
<proteinExistence type="predicted"/>
<dbReference type="InterPro" id="IPR036168">
    <property type="entry name" value="AP2_Mu_C_sf"/>
</dbReference>
<keyword evidence="4" id="KW-0472">Membrane</keyword>
<keyword evidence="3" id="KW-1133">Transmembrane helix</keyword>
<dbReference type="PROSITE" id="PS51072">
    <property type="entry name" value="MHD"/>
    <property type="match status" value="1"/>
</dbReference>
<feature type="region of interest" description="Disordered" evidence="5">
    <location>
        <begin position="289"/>
        <end position="347"/>
    </location>
</feature>
<feature type="compositionally biased region" description="Basic and acidic residues" evidence="5">
    <location>
        <begin position="1"/>
        <end position="13"/>
    </location>
</feature>
<dbReference type="PANTHER" id="PTHR36364:SF1">
    <property type="entry name" value="OS03G0203000 PROTEIN"/>
    <property type="match status" value="1"/>
</dbReference>
<keyword evidence="2" id="KW-0812">Transmembrane</keyword>
<evidence type="ECO:0000256" key="4">
    <source>
        <dbReference type="ARBA" id="ARBA00023136"/>
    </source>
</evidence>
<feature type="domain" description="MHD" evidence="6">
    <location>
        <begin position="65"/>
        <end position="357"/>
    </location>
</feature>
<evidence type="ECO:0000313" key="7">
    <source>
        <dbReference type="EMBL" id="KAK9085783.1"/>
    </source>
</evidence>
<feature type="compositionally biased region" description="Basic and acidic residues" evidence="5">
    <location>
        <begin position="289"/>
        <end position="308"/>
    </location>
</feature>
<reference evidence="7 8" key="1">
    <citation type="submission" date="2024-01" db="EMBL/GenBank/DDBJ databases">
        <title>Genome assemblies of Stephania.</title>
        <authorList>
            <person name="Yang L."/>
        </authorList>
    </citation>
    <scope>NUCLEOTIDE SEQUENCE [LARGE SCALE GENOMIC DNA]</scope>
    <source>
        <strain evidence="7">QJT</strain>
        <tissue evidence="7">Leaf</tissue>
    </source>
</reference>
<dbReference type="Pfam" id="PF11744">
    <property type="entry name" value="ALMT"/>
    <property type="match status" value="1"/>
</dbReference>
<protein>
    <recommendedName>
        <fullName evidence="6">MHD domain-containing protein</fullName>
    </recommendedName>
</protein>
<evidence type="ECO:0000259" key="6">
    <source>
        <dbReference type="PROSITE" id="PS51072"/>
    </source>
</evidence>